<evidence type="ECO:0000313" key="1">
    <source>
        <dbReference type="EMBL" id="KAK8972556.1"/>
    </source>
</evidence>
<organism evidence="1 2">
    <name type="scientific">Hibiscus sabdariffa</name>
    <name type="common">roselle</name>
    <dbReference type="NCBI Taxonomy" id="183260"/>
    <lineage>
        <taxon>Eukaryota</taxon>
        <taxon>Viridiplantae</taxon>
        <taxon>Streptophyta</taxon>
        <taxon>Embryophyta</taxon>
        <taxon>Tracheophyta</taxon>
        <taxon>Spermatophyta</taxon>
        <taxon>Magnoliopsida</taxon>
        <taxon>eudicotyledons</taxon>
        <taxon>Gunneridae</taxon>
        <taxon>Pentapetalae</taxon>
        <taxon>rosids</taxon>
        <taxon>malvids</taxon>
        <taxon>Malvales</taxon>
        <taxon>Malvaceae</taxon>
        <taxon>Malvoideae</taxon>
        <taxon>Hibiscus</taxon>
    </lineage>
</organism>
<gene>
    <name evidence="1" type="ORF">V6N11_051220</name>
</gene>
<dbReference type="Proteomes" id="UP001396334">
    <property type="component" value="Unassembled WGS sequence"/>
</dbReference>
<protein>
    <submittedName>
        <fullName evidence="1">Uncharacterized protein</fullName>
    </submittedName>
</protein>
<dbReference type="EMBL" id="JBBPBN010000209">
    <property type="protein sequence ID" value="KAK8972556.1"/>
    <property type="molecule type" value="Genomic_DNA"/>
</dbReference>
<sequence>MSWLHPLNITEPLVPPRLTLIRGSLKEEVVPTGGCSSVDAQAVHQNNTILNDVPIVASKDKIVSVASSLNRDKHCAVHVVIEGEKQVLQERNGRSLPGSIRGVAGKRHSKSLVVSKGVMKVGSKAKNNYARGIQNLLIADRISTLSSELDQAKQAEHRALKSPMVRTVSDPTHVIWHENSSFNQEGNDKMHE</sequence>
<evidence type="ECO:0000313" key="2">
    <source>
        <dbReference type="Proteomes" id="UP001396334"/>
    </source>
</evidence>
<proteinExistence type="predicted"/>
<name>A0ABR2N909_9ROSI</name>
<reference evidence="1 2" key="1">
    <citation type="journal article" date="2024" name="G3 (Bethesda)">
        <title>Genome assembly of Hibiscus sabdariffa L. provides insights into metabolisms of medicinal natural products.</title>
        <authorList>
            <person name="Kim T."/>
        </authorList>
    </citation>
    <scope>NUCLEOTIDE SEQUENCE [LARGE SCALE GENOMIC DNA]</scope>
    <source>
        <strain evidence="1">TK-2024</strain>
        <tissue evidence="1">Old leaves</tissue>
    </source>
</reference>
<accession>A0ABR2N909</accession>
<comment type="caution">
    <text evidence="1">The sequence shown here is derived from an EMBL/GenBank/DDBJ whole genome shotgun (WGS) entry which is preliminary data.</text>
</comment>
<keyword evidence="2" id="KW-1185">Reference proteome</keyword>